<name>A0A168PWC6_9BACL</name>
<dbReference type="Pfam" id="PF00300">
    <property type="entry name" value="His_Phos_1"/>
    <property type="match status" value="1"/>
</dbReference>
<reference evidence="1 2" key="1">
    <citation type="submission" date="2016-03" db="EMBL/GenBank/DDBJ databases">
        <title>Draft genome sequence of Paenibacillus antarcticus CECT 5836.</title>
        <authorList>
            <person name="Shin S.-K."/>
            <person name="Yi H."/>
        </authorList>
    </citation>
    <scope>NUCLEOTIDE SEQUENCE [LARGE SCALE GENOMIC DNA]</scope>
    <source>
        <strain evidence="1 2">CECT 5836</strain>
    </source>
</reference>
<dbReference type="GO" id="GO:0005737">
    <property type="term" value="C:cytoplasm"/>
    <property type="evidence" value="ECO:0007669"/>
    <property type="project" value="TreeGrafter"/>
</dbReference>
<accession>A0A168PWC6</accession>
<dbReference type="InterPro" id="IPR013078">
    <property type="entry name" value="His_Pase_superF_clade-1"/>
</dbReference>
<dbReference type="InterPro" id="IPR050275">
    <property type="entry name" value="PGM_Phosphatase"/>
</dbReference>
<gene>
    <name evidence="1" type="ORF">PBAT_07580</name>
</gene>
<dbReference type="EMBL" id="LVJI01000009">
    <property type="protein sequence ID" value="OAB47134.1"/>
    <property type="molecule type" value="Genomic_DNA"/>
</dbReference>
<organism evidence="1 2">
    <name type="scientific">Paenibacillus antarcticus</name>
    <dbReference type="NCBI Taxonomy" id="253703"/>
    <lineage>
        <taxon>Bacteria</taxon>
        <taxon>Bacillati</taxon>
        <taxon>Bacillota</taxon>
        <taxon>Bacilli</taxon>
        <taxon>Bacillales</taxon>
        <taxon>Paenibacillaceae</taxon>
        <taxon>Paenibacillus</taxon>
    </lineage>
</organism>
<evidence type="ECO:0000313" key="2">
    <source>
        <dbReference type="Proteomes" id="UP000077355"/>
    </source>
</evidence>
<protein>
    <submittedName>
        <fullName evidence="1">Phosphoglycerate mutase</fullName>
    </submittedName>
</protein>
<dbReference type="OrthoDB" id="2185101at2"/>
<sequence length="185" mass="21738">MYTTIYFVRHAESPYIENEERTRGLSNKGQRDSIKVKELLINEGIDVFVSSPYERAKATIQQLANDCSADILIEEDLRERAIGDFTNWDFKEAKRKVYEDVHFTFPNGESSHQAQNRARACIEKILIHHQGKRIVIGTHGDIMTLMMNHFDAEYDYDFWMSSTMPDIYKLNFEELELCDVIRMWS</sequence>
<dbReference type="AlphaFoldDB" id="A0A168PWC6"/>
<dbReference type="PANTHER" id="PTHR48100">
    <property type="entry name" value="BROAD-SPECIFICITY PHOSPHATASE YOR283W-RELATED"/>
    <property type="match status" value="1"/>
</dbReference>
<dbReference type="RefSeq" id="WP_068648175.1">
    <property type="nucleotide sequence ID" value="NZ_CP043611.1"/>
</dbReference>
<dbReference type="CDD" id="cd07067">
    <property type="entry name" value="HP_PGM_like"/>
    <property type="match status" value="1"/>
</dbReference>
<proteinExistence type="predicted"/>
<dbReference type="InterPro" id="IPR029033">
    <property type="entry name" value="His_PPase_superfam"/>
</dbReference>
<dbReference type="Gene3D" id="3.40.50.1240">
    <property type="entry name" value="Phosphoglycerate mutase-like"/>
    <property type="match status" value="1"/>
</dbReference>
<comment type="caution">
    <text evidence="1">The sequence shown here is derived from an EMBL/GenBank/DDBJ whole genome shotgun (WGS) entry which is preliminary data.</text>
</comment>
<dbReference type="GO" id="GO:0016791">
    <property type="term" value="F:phosphatase activity"/>
    <property type="evidence" value="ECO:0007669"/>
    <property type="project" value="TreeGrafter"/>
</dbReference>
<evidence type="ECO:0000313" key="1">
    <source>
        <dbReference type="EMBL" id="OAB47134.1"/>
    </source>
</evidence>
<dbReference type="PANTHER" id="PTHR48100:SF59">
    <property type="entry name" value="ADENOSYLCOBALAMIN_ALPHA-RIBAZOLE PHOSPHATASE"/>
    <property type="match status" value="1"/>
</dbReference>
<keyword evidence="2" id="KW-1185">Reference proteome</keyword>
<dbReference type="SUPFAM" id="SSF53254">
    <property type="entry name" value="Phosphoglycerate mutase-like"/>
    <property type="match status" value="1"/>
</dbReference>
<dbReference type="Proteomes" id="UP000077355">
    <property type="component" value="Unassembled WGS sequence"/>
</dbReference>